<dbReference type="GO" id="GO:0008289">
    <property type="term" value="F:lipid binding"/>
    <property type="evidence" value="ECO:0007669"/>
    <property type="project" value="UniProtKB-KW"/>
</dbReference>
<proteinExistence type="inferred from homology"/>
<evidence type="ECO:0000313" key="17">
    <source>
        <dbReference type="Proteomes" id="UP000051697"/>
    </source>
</evidence>
<gene>
    <name evidence="14" type="primary">atpE</name>
    <name evidence="16" type="ORF">FC70_GL000386</name>
</gene>
<comment type="similarity">
    <text evidence="2 14">Belongs to the ATPase C chain family.</text>
</comment>
<evidence type="ECO:0000256" key="2">
    <source>
        <dbReference type="ARBA" id="ARBA00006704"/>
    </source>
</evidence>
<keyword evidence="11 14" id="KW-0472">Membrane</keyword>
<dbReference type="STRING" id="1423778.FC70_GL000386"/>
<comment type="function">
    <text evidence="13 14">F(1)F(0) ATP synthase produces ATP from ADP in the presence of a proton or sodium gradient. F-type ATPases consist of two structural domains, F(1) containing the extramembraneous catalytic core and F(0) containing the membrane proton channel, linked together by a central stalk and a peripheral stalk. During catalysis, ATP synthesis in the catalytic domain of F(1) is coupled via a rotary mechanism of the central stalk subunits to proton translocation.</text>
</comment>
<keyword evidence="7 14" id="KW-0375">Hydrogen ion transport</keyword>
<evidence type="ECO:0000256" key="9">
    <source>
        <dbReference type="ARBA" id="ARBA00023065"/>
    </source>
</evidence>
<comment type="caution">
    <text evidence="14">Lacks conserved residue(s) required for the propagation of feature annotation.</text>
</comment>
<dbReference type="OrthoDB" id="2357540at2"/>
<dbReference type="PATRIC" id="fig|1423778.4.peg.405"/>
<evidence type="ECO:0000256" key="10">
    <source>
        <dbReference type="ARBA" id="ARBA00023121"/>
    </source>
</evidence>
<keyword evidence="5 14" id="KW-0138">CF(0)</keyword>
<dbReference type="InterPro" id="IPR035921">
    <property type="entry name" value="F/V-ATP_Csub_sf"/>
</dbReference>
<dbReference type="RefSeq" id="WP_057889336.1">
    <property type="nucleotide sequence ID" value="NZ_AZFE01000003.1"/>
</dbReference>
<dbReference type="Proteomes" id="UP000051697">
    <property type="component" value="Unassembled WGS sequence"/>
</dbReference>
<evidence type="ECO:0000256" key="12">
    <source>
        <dbReference type="ARBA" id="ARBA00023310"/>
    </source>
</evidence>
<evidence type="ECO:0000256" key="3">
    <source>
        <dbReference type="ARBA" id="ARBA00022448"/>
    </source>
</evidence>
<dbReference type="PANTHER" id="PTHR10031:SF0">
    <property type="entry name" value="ATPASE PROTEIN 9"/>
    <property type="match status" value="1"/>
</dbReference>
<dbReference type="PRINTS" id="PR00124">
    <property type="entry name" value="ATPASEC"/>
</dbReference>
<evidence type="ECO:0000256" key="1">
    <source>
        <dbReference type="ARBA" id="ARBA00004141"/>
    </source>
</evidence>
<dbReference type="GO" id="GO:0033177">
    <property type="term" value="C:proton-transporting two-sector ATPase complex, proton-transporting domain"/>
    <property type="evidence" value="ECO:0007669"/>
    <property type="project" value="InterPro"/>
</dbReference>
<evidence type="ECO:0000256" key="5">
    <source>
        <dbReference type="ARBA" id="ARBA00022547"/>
    </source>
</evidence>
<keyword evidence="3 14" id="KW-0813">Transport</keyword>
<comment type="subcellular location">
    <subcellularLocation>
        <location evidence="14">Cell membrane</location>
        <topology evidence="14">Multi-pass membrane protein</topology>
    </subcellularLocation>
    <subcellularLocation>
        <location evidence="1">Membrane</location>
        <topology evidence="1">Multi-pass membrane protein</topology>
    </subcellularLocation>
</comment>
<evidence type="ECO:0000256" key="13">
    <source>
        <dbReference type="ARBA" id="ARBA00025198"/>
    </source>
</evidence>
<dbReference type="GO" id="GO:0046933">
    <property type="term" value="F:proton-transporting ATP synthase activity, rotational mechanism"/>
    <property type="evidence" value="ECO:0007669"/>
    <property type="project" value="UniProtKB-UniRule"/>
</dbReference>
<keyword evidence="6 14" id="KW-0812">Transmembrane</keyword>
<evidence type="ECO:0000256" key="6">
    <source>
        <dbReference type="ARBA" id="ARBA00022692"/>
    </source>
</evidence>
<dbReference type="HAMAP" id="MF_01396">
    <property type="entry name" value="ATP_synth_c_bact"/>
    <property type="match status" value="1"/>
</dbReference>
<feature type="domain" description="V-ATPase proteolipid subunit C-like" evidence="15">
    <location>
        <begin position="4"/>
        <end position="66"/>
    </location>
</feature>
<name>A0A0R1RNJ9_9LACO</name>
<evidence type="ECO:0000256" key="11">
    <source>
        <dbReference type="ARBA" id="ARBA00023136"/>
    </source>
</evidence>
<dbReference type="CDD" id="cd18185">
    <property type="entry name" value="ATP-synt_Fo_c_ATPE"/>
    <property type="match status" value="1"/>
</dbReference>
<dbReference type="InterPro" id="IPR005953">
    <property type="entry name" value="ATP_synth_csu_bac/chlpt"/>
</dbReference>
<keyword evidence="4 14" id="KW-1003">Cell membrane</keyword>
<dbReference type="GO" id="GO:0005886">
    <property type="term" value="C:plasma membrane"/>
    <property type="evidence" value="ECO:0007669"/>
    <property type="project" value="UniProtKB-SubCell"/>
</dbReference>
<dbReference type="InterPro" id="IPR002379">
    <property type="entry name" value="ATPase_proteolipid_c-like_dom"/>
</dbReference>
<protein>
    <recommendedName>
        <fullName evidence="14">ATP synthase subunit c</fullName>
    </recommendedName>
    <alternativeName>
        <fullName evidence="14">ATP synthase F(0) sector subunit c</fullName>
    </alternativeName>
    <alternativeName>
        <fullName evidence="14">F-type ATPase subunit c</fullName>
        <shortName evidence="14">F-ATPase subunit c</shortName>
    </alternativeName>
    <alternativeName>
        <fullName evidence="14">Lipid-binding protein</fullName>
    </alternativeName>
</protein>
<dbReference type="EMBL" id="AZFE01000003">
    <property type="protein sequence ID" value="KRL57913.1"/>
    <property type="molecule type" value="Genomic_DNA"/>
</dbReference>
<dbReference type="NCBIfam" id="TIGR01260">
    <property type="entry name" value="ATP_synt_c"/>
    <property type="match status" value="1"/>
</dbReference>
<feature type="transmembrane region" description="Helical" evidence="14">
    <location>
        <begin position="46"/>
        <end position="68"/>
    </location>
</feature>
<dbReference type="Pfam" id="PF00137">
    <property type="entry name" value="ATP-synt_C"/>
    <property type="match status" value="1"/>
</dbReference>
<evidence type="ECO:0000256" key="4">
    <source>
        <dbReference type="ARBA" id="ARBA00022475"/>
    </source>
</evidence>
<comment type="caution">
    <text evidence="16">The sequence shown here is derived from an EMBL/GenBank/DDBJ whole genome shotgun (WGS) entry which is preliminary data.</text>
</comment>
<keyword evidence="12 14" id="KW-0066">ATP synthesis</keyword>
<feature type="site" description="Reversibly protonated during proton transport" evidence="14">
    <location>
        <position position="54"/>
    </location>
</feature>
<evidence type="ECO:0000256" key="8">
    <source>
        <dbReference type="ARBA" id="ARBA00022989"/>
    </source>
</evidence>
<dbReference type="NCBIfam" id="NF005363">
    <property type="entry name" value="PRK06876.1"/>
    <property type="match status" value="1"/>
</dbReference>
<dbReference type="Gene3D" id="1.20.20.10">
    <property type="entry name" value="F1F0 ATP synthase subunit C"/>
    <property type="match status" value="1"/>
</dbReference>
<accession>A0A0R1RNJ9</accession>
<keyword evidence="10 14" id="KW-0446">Lipid-binding</keyword>
<keyword evidence="17" id="KW-1185">Reference proteome</keyword>
<evidence type="ECO:0000256" key="14">
    <source>
        <dbReference type="HAMAP-Rule" id="MF_01396"/>
    </source>
</evidence>
<organism evidence="16 17">
    <name type="scientific">Paucilactobacillus oligofermentans DSM 15707 = LMG 22743</name>
    <dbReference type="NCBI Taxonomy" id="1423778"/>
    <lineage>
        <taxon>Bacteria</taxon>
        <taxon>Bacillati</taxon>
        <taxon>Bacillota</taxon>
        <taxon>Bacilli</taxon>
        <taxon>Lactobacillales</taxon>
        <taxon>Lactobacillaceae</taxon>
        <taxon>Paucilactobacillus</taxon>
    </lineage>
</organism>
<dbReference type="InterPro" id="IPR038662">
    <property type="entry name" value="ATP_synth_F0_csu_sf"/>
</dbReference>
<evidence type="ECO:0000313" key="16">
    <source>
        <dbReference type="EMBL" id="KRL57913.1"/>
    </source>
</evidence>
<dbReference type="PROSITE" id="PS00605">
    <property type="entry name" value="ATPASE_C"/>
    <property type="match status" value="1"/>
</dbReference>
<evidence type="ECO:0000259" key="15">
    <source>
        <dbReference type="Pfam" id="PF00137"/>
    </source>
</evidence>
<dbReference type="InterPro" id="IPR000454">
    <property type="entry name" value="ATP_synth_F0_csu"/>
</dbReference>
<keyword evidence="8 14" id="KW-1133">Transmembrane helix</keyword>
<dbReference type="AlphaFoldDB" id="A0A0R1RNJ9"/>
<dbReference type="PANTHER" id="PTHR10031">
    <property type="entry name" value="ATP SYNTHASE LIPID-BINDING PROTEIN, MITOCHONDRIAL"/>
    <property type="match status" value="1"/>
</dbReference>
<dbReference type="SUPFAM" id="SSF81333">
    <property type="entry name" value="F1F0 ATP synthase subunit C"/>
    <property type="match status" value="1"/>
</dbReference>
<dbReference type="InterPro" id="IPR020537">
    <property type="entry name" value="ATP_synth_F0_csu_DDCD_BS"/>
</dbReference>
<dbReference type="FunFam" id="1.20.20.10:FF:000004">
    <property type="entry name" value="ATP synthase subunit c"/>
    <property type="match status" value="1"/>
</dbReference>
<dbReference type="GO" id="GO:0045259">
    <property type="term" value="C:proton-transporting ATP synthase complex"/>
    <property type="evidence" value="ECO:0007669"/>
    <property type="project" value="UniProtKB-KW"/>
</dbReference>
<evidence type="ECO:0000256" key="7">
    <source>
        <dbReference type="ARBA" id="ARBA00022781"/>
    </source>
</evidence>
<dbReference type="KEGG" id="lol:LACOL_1308"/>
<comment type="function">
    <text evidence="14">Key component of the F(0) channel; it plays a direct role in translocation across the membrane. A homomeric c-ring of between 10-14 subunits forms the central stalk rotor element with the F(1) delta and epsilon subunits.</text>
</comment>
<sequence>MGAIAAGIAAMGAAVGAGVGNGLVIGNTISGMSRQPELSGKLQGTMFLGVGLIEAMPILAIVIAFMVMNK</sequence>
<keyword evidence="9 14" id="KW-0406">Ion transport</keyword>
<reference evidence="16 17" key="1">
    <citation type="journal article" date="2015" name="Genome Announc.">
        <title>Expanding the biotechnology potential of lactobacilli through comparative genomics of 213 strains and associated genera.</title>
        <authorList>
            <person name="Sun Z."/>
            <person name="Harris H.M."/>
            <person name="McCann A."/>
            <person name="Guo C."/>
            <person name="Argimon S."/>
            <person name="Zhang W."/>
            <person name="Yang X."/>
            <person name="Jeffery I.B."/>
            <person name="Cooney J.C."/>
            <person name="Kagawa T.F."/>
            <person name="Liu W."/>
            <person name="Song Y."/>
            <person name="Salvetti E."/>
            <person name="Wrobel A."/>
            <person name="Rasinkangas P."/>
            <person name="Parkhill J."/>
            <person name="Rea M.C."/>
            <person name="O'Sullivan O."/>
            <person name="Ritari J."/>
            <person name="Douillard F.P."/>
            <person name="Paul Ross R."/>
            <person name="Yang R."/>
            <person name="Briner A.E."/>
            <person name="Felis G.E."/>
            <person name="de Vos W.M."/>
            <person name="Barrangou R."/>
            <person name="Klaenhammer T.R."/>
            <person name="Caufield P.W."/>
            <person name="Cui Y."/>
            <person name="Zhang H."/>
            <person name="O'Toole P.W."/>
        </authorList>
    </citation>
    <scope>NUCLEOTIDE SEQUENCE [LARGE SCALE GENOMIC DNA]</scope>
    <source>
        <strain evidence="16 17">DSM 15707</strain>
    </source>
</reference>